<organism evidence="8 9">
    <name type="scientific">Ornithinibacillus bavariensis</name>
    <dbReference type="NCBI Taxonomy" id="545502"/>
    <lineage>
        <taxon>Bacteria</taxon>
        <taxon>Bacillati</taxon>
        <taxon>Bacillota</taxon>
        <taxon>Bacilli</taxon>
        <taxon>Bacillales</taxon>
        <taxon>Bacillaceae</taxon>
        <taxon>Ornithinibacillus</taxon>
    </lineage>
</organism>
<keyword evidence="5 6" id="KW-0501">Molybdenum cofactor biosynthesis</keyword>
<dbReference type="InterPro" id="IPR012245">
    <property type="entry name" value="MoaB"/>
</dbReference>
<evidence type="ECO:0000256" key="2">
    <source>
        <dbReference type="ARBA" id="ARBA00005046"/>
    </source>
</evidence>
<dbReference type="NCBIfam" id="TIGR00177">
    <property type="entry name" value="molyb_syn"/>
    <property type="match status" value="1"/>
</dbReference>
<comment type="function">
    <text evidence="1 6">May be involved in the biosynthesis of molybdopterin.</text>
</comment>
<evidence type="ECO:0000259" key="7">
    <source>
        <dbReference type="SMART" id="SM00852"/>
    </source>
</evidence>
<dbReference type="Pfam" id="PF00994">
    <property type="entry name" value="MoCF_biosynth"/>
    <property type="match status" value="1"/>
</dbReference>
<dbReference type="Gene3D" id="3.40.980.10">
    <property type="entry name" value="MoaB/Mog-like domain"/>
    <property type="match status" value="1"/>
</dbReference>
<comment type="similarity">
    <text evidence="3 6">Belongs to the MoaB/Mog family.</text>
</comment>
<dbReference type="PANTHER" id="PTHR43232">
    <property type="entry name" value="MOLYBDENUM COFACTOR BIOSYNTHESIS PROTEIN B"/>
    <property type="match status" value="1"/>
</dbReference>
<evidence type="ECO:0000256" key="3">
    <source>
        <dbReference type="ARBA" id="ARBA00006112"/>
    </source>
</evidence>
<accession>A0A919X4V7</accession>
<dbReference type="SMART" id="SM00852">
    <property type="entry name" value="MoCF_biosynth"/>
    <property type="match status" value="1"/>
</dbReference>
<evidence type="ECO:0000256" key="5">
    <source>
        <dbReference type="ARBA" id="ARBA00023150"/>
    </source>
</evidence>
<evidence type="ECO:0000256" key="4">
    <source>
        <dbReference type="ARBA" id="ARBA00015262"/>
    </source>
</evidence>
<evidence type="ECO:0000313" key="9">
    <source>
        <dbReference type="Proteomes" id="UP000676917"/>
    </source>
</evidence>
<dbReference type="Proteomes" id="UP000676917">
    <property type="component" value="Unassembled WGS sequence"/>
</dbReference>
<name>A0A919X4V7_9BACI</name>
<sequence length="171" mass="18936">MLSRHRQHEIKAVQCAVITISDTRTKETDASGREIIDLLEENGHQVMQYTIIKDEKEVIQQLLKSATTNNNVEAVIMNGGTGISNRDVTIEAIQPLFSKEITGFGELFRMLSYNLDIGSASMLSRAIAGVINNRIVFSTPGSTKAVKLAMEKLIIPELGHAVKELRKDKVE</sequence>
<comment type="pathway">
    <text evidence="2 6">Cofactor biosynthesis; molybdopterin biosynthesis.</text>
</comment>
<proteinExistence type="inferred from homology"/>
<evidence type="ECO:0000256" key="1">
    <source>
        <dbReference type="ARBA" id="ARBA00003487"/>
    </source>
</evidence>
<dbReference type="SUPFAM" id="SSF53218">
    <property type="entry name" value="Molybdenum cofactor biosynthesis proteins"/>
    <property type="match status" value="1"/>
</dbReference>
<dbReference type="RefSeq" id="WP_212919424.1">
    <property type="nucleotide sequence ID" value="NZ_BORP01000001.1"/>
</dbReference>
<dbReference type="GO" id="GO:0006777">
    <property type="term" value="P:Mo-molybdopterin cofactor biosynthetic process"/>
    <property type="evidence" value="ECO:0007669"/>
    <property type="project" value="UniProtKB-UniRule"/>
</dbReference>
<evidence type="ECO:0000256" key="6">
    <source>
        <dbReference type="PIRNR" id="PIRNR006443"/>
    </source>
</evidence>
<dbReference type="PANTHER" id="PTHR43232:SF2">
    <property type="entry name" value="MOLYBDENUM COFACTOR BIOSYNTHESIS PROTEIN B"/>
    <property type="match status" value="1"/>
</dbReference>
<dbReference type="InterPro" id="IPR001453">
    <property type="entry name" value="MoaB/Mog_dom"/>
</dbReference>
<dbReference type="CDD" id="cd00886">
    <property type="entry name" value="MogA_MoaB"/>
    <property type="match status" value="1"/>
</dbReference>
<keyword evidence="9" id="KW-1185">Reference proteome</keyword>
<dbReference type="FunFam" id="3.40.980.10:FF:000006">
    <property type="entry name" value="Molybdenum cofactor biosynthesis protein B"/>
    <property type="match status" value="1"/>
</dbReference>
<gene>
    <name evidence="8" type="primary">moaB</name>
    <name evidence="8" type="ORF">J43TS3_05330</name>
</gene>
<dbReference type="InterPro" id="IPR036425">
    <property type="entry name" value="MoaB/Mog-like_dom_sf"/>
</dbReference>
<comment type="caution">
    <text evidence="8">The sequence shown here is derived from an EMBL/GenBank/DDBJ whole genome shotgun (WGS) entry which is preliminary data.</text>
</comment>
<dbReference type="GO" id="GO:0005829">
    <property type="term" value="C:cytosol"/>
    <property type="evidence" value="ECO:0007669"/>
    <property type="project" value="TreeGrafter"/>
</dbReference>
<reference evidence="8" key="1">
    <citation type="submission" date="2021-03" db="EMBL/GenBank/DDBJ databases">
        <title>Antimicrobial resistance genes in bacteria isolated from Japanese honey, and their potential for conferring macrolide and lincosamide resistance in the American foulbrood pathogen Paenibacillus larvae.</title>
        <authorList>
            <person name="Okamoto M."/>
            <person name="Kumagai M."/>
            <person name="Kanamori H."/>
            <person name="Takamatsu D."/>
        </authorList>
    </citation>
    <scope>NUCLEOTIDE SEQUENCE</scope>
    <source>
        <strain evidence="8">J43TS3</strain>
    </source>
</reference>
<dbReference type="PIRSF" id="PIRSF006443">
    <property type="entry name" value="MoaB"/>
    <property type="match status" value="1"/>
</dbReference>
<feature type="domain" description="MoaB/Mog" evidence="7">
    <location>
        <begin position="16"/>
        <end position="161"/>
    </location>
</feature>
<dbReference type="AlphaFoldDB" id="A0A919X4V7"/>
<protein>
    <recommendedName>
        <fullName evidence="4 6">Molybdenum cofactor biosynthesis protein B</fullName>
    </recommendedName>
</protein>
<dbReference type="EMBL" id="BORP01000001">
    <property type="protein sequence ID" value="GIO25922.1"/>
    <property type="molecule type" value="Genomic_DNA"/>
</dbReference>
<evidence type="ECO:0000313" key="8">
    <source>
        <dbReference type="EMBL" id="GIO25922.1"/>
    </source>
</evidence>